<dbReference type="Pfam" id="PF12697">
    <property type="entry name" value="Abhydrolase_6"/>
    <property type="match status" value="1"/>
</dbReference>
<name>A0A7W7SM73_9ACTN</name>
<dbReference type="AlphaFoldDB" id="A0A7W7SM73"/>
<keyword evidence="3" id="KW-1185">Reference proteome</keyword>
<accession>A0A7W7SM73</accession>
<gene>
    <name evidence="2" type="ORF">FHR38_000949</name>
</gene>
<proteinExistence type="predicted"/>
<dbReference type="EMBL" id="JACHJW010000001">
    <property type="protein sequence ID" value="MBB4957216.1"/>
    <property type="molecule type" value="Genomic_DNA"/>
</dbReference>
<sequence length="266" mass="27305">MNKVTSADGTTVAAAHSGDGPAVVLVGGALQHRAIDPSTQQLVALLAPDFTVWHYERRGRGDSGDTLPYAVDREIEDLAAVIAAAGGSAAVYGMSSGAALALRAAASGLPITRLALYEPPLIVDESRPPLPADYLPRLAALPAAGRRGDAVALFMTDAVGVPAEEVAGMRQAPVWSAFEAVAHTLAYDGAVMGDTMSGQPLPTQWATSVTVPTLVIDGGASEGWARTSVAELAELLPAGQRRSLDGQTHAVDPAVLAPVLAEFLRG</sequence>
<dbReference type="InterPro" id="IPR029058">
    <property type="entry name" value="AB_hydrolase_fold"/>
</dbReference>
<reference evidence="2 3" key="1">
    <citation type="submission" date="2020-08" db="EMBL/GenBank/DDBJ databases">
        <title>Sequencing the genomes of 1000 actinobacteria strains.</title>
        <authorList>
            <person name="Klenk H.-P."/>
        </authorList>
    </citation>
    <scope>NUCLEOTIDE SEQUENCE [LARGE SCALE GENOMIC DNA]</scope>
    <source>
        <strain evidence="2 3">DSM 45886</strain>
    </source>
</reference>
<evidence type="ECO:0000259" key="1">
    <source>
        <dbReference type="Pfam" id="PF12697"/>
    </source>
</evidence>
<dbReference type="InterPro" id="IPR000073">
    <property type="entry name" value="AB_hydrolase_1"/>
</dbReference>
<evidence type="ECO:0000313" key="3">
    <source>
        <dbReference type="Proteomes" id="UP000578819"/>
    </source>
</evidence>
<dbReference type="Proteomes" id="UP000578819">
    <property type="component" value="Unassembled WGS sequence"/>
</dbReference>
<dbReference type="GO" id="GO:0003824">
    <property type="term" value="F:catalytic activity"/>
    <property type="evidence" value="ECO:0007669"/>
    <property type="project" value="UniProtKB-ARBA"/>
</dbReference>
<comment type="caution">
    <text evidence="2">The sequence shown here is derived from an EMBL/GenBank/DDBJ whole genome shotgun (WGS) entry which is preliminary data.</text>
</comment>
<dbReference type="RefSeq" id="WP_184533063.1">
    <property type="nucleotide sequence ID" value="NZ_JACHJW010000001.1"/>
</dbReference>
<protein>
    <submittedName>
        <fullName evidence="2">Pimeloyl-ACP methyl ester carboxylesterase</fullName>
    </submittedName>
</protein>
<dbReference type="SUPFAM" id="SSF53474">
    <property type="entry name" value="alpha/beta-Hydrolases"/>
    <property type="match status" value="1"/>
</dbReference>
<dbReference type="Gene3D" id="3.40.50.1820">
    <property type="entry name" value="alpha/beta hydrolase"/>
    <property type="match status" value="1"/>
</dbReference>
<feature type="domain" description="AB hydrolase-1" evidence="1">
    <location>
        <begin position="23"/>
        <end position="234"/>
    </location>
</feature>
<evidence type="ECO:0000313" key="2">
    <source>
        <dbReference type="EMBL" id="MBB4957216.1"/>
    </source>
</evidence>
<organism evidence="2 3">
    <name type="scientific">Micromonospora polyrhachis</name>
    <dbReference type="NCBI Taxonomy" id="1282883"/>
    <lineage>
        <taxon>Bacteria</taxon>
        <taxon>Bacillati</taxon>
        <taxon>Actinomycetota</taxon>
        <taxon>Actinomycetes</taxon>
        <taxon>Micromonosporales</taxon>
        <taxon>Micromonosporaceae</taxon>
        <taxon>Micromonospora</taxon>
    </lineage>
</organism>